<dbReference type="OrthoDB" id="309851at2759"/>
<dbReference type="Gene3D" id="3.60.21.10">
    <property type="match status" value="1"/>
</dbReference>
<dbReference type="InterPro" id="IPR006186">
    <property type="entry name" value="Ser/Thr-sp_prot-phosphatase"/>
</dbReference>
<dbReference type="Pfam" id="PF24681">
    <property type="entry name" value="Kelch_KLHDC2_KLHL20_DRC7"/>
    <property type="match status" value="1"/>
</dbReference>
<dbReference type="InterPro" id="IPR015915">
    <property type="entry name" value="Kelch-typ_b-propeller"/>
</dbReference>
<dbReference type="Pfam" id="PF01344">
    <property type="entry name" value="Kelch_1"/>
    <property type="match status" value="1"/>
</dbReference>
<dbReference type="SMART" id="SM00612">
    <property type="entry name" value="Kelch"/>
    <property type="match status" value="3"/>
</dbReference>
<proteinExistence type="predicted"/>
<dbReference type="SUPFAM" id="SSF117281">
    <property type="entry name" value="Kelch motif"/>
    <property type="match status" value="2"/>
</dbReference>
<evidence type="ECO:0000313" key="2">
    <source>
        <dbReference type="EMBL" id="EAR82584.2"/>
    </source>
</evidence>
<dbReference type="PRINTS" id="PR00114">
    <property type="entry name" value="STPHPHTASE"/>
</dbReference>
<evidence type="ECO:0000259" key="1">
    <source>
        <dbReference type="SMART" id="SM00156"/>
    </source>
</evidence>
<dbReference type="PANTHER" id="PTHR46422">
    <property type="entry name" value="SERINE/THREONINE-PROTEIN PHOSPHATASE BSL3"/>
    <property type="match status" value="1"/>
</dbReference>
<dbReference type="SUPFAM" id="SSF56300">
    <property type="entry name" value="Metallo-dependent phosphatases"/>
    <property type="match status" value="1"/>
</dbReference>
<dbReference type="GO" id="GO:0016787">
    <property type="term" value="F:hydrolase activity"/>
    <property type="evidence" value="ECO:0007669"/>
    <property type="project" value="InterPro"/>
</dbReference>
<dbReference type="GeneID" id="7841658"/>
<feature type="domain" description="Serine/threonine specific protein phosphatases" evidence="1">
    <location>
        <begin position="563"/>
        <end position="854"/>
    </location>
</feature>
<dbReference type="PANTHER" id="PTHR46422:SF7">
    <property type="entry name" value="SERINE_THREONINE-PROTEIN PHOSPHATASE BSL2-RELATED"/>
    <property type="match status" value="1"/>
</dbReference>
<dbReference type="RefSeq" id="XP_001030247.2">
    <property type="nucleotide sequence ID" value="XM_001030247.2"/>
</dbReference>
<dbReference type="EMBL" id="GG662272">
    <property type="protein sequence ID" value="EAR82584.2"/>
    <property type="molecule type" value="Genomic_DNA"/>
</dbReference>
<organism evidence="2 3">
    <name type="scientific">Tetrahymena thermophila (strain SB210)</name>
    <dbReference type="NCBI Taxonomy" id="312017"/>
    <lineage>
        <taxon>Eukaryota</taxon>
        <taxon>Sar</taxon>
        <taxon>Alveolata</taxon>
        <taxon>Ciliophora</taxon>
        <taxon>Intramacronucleata</taxon>
        <taxon>Oligohymenophorea</taxon>
        <taxon>Hymenostomatida</taxon>
        <taxon>Tetrahymenina</taxon>
        <taxon>Tetrahymenidae</taxon>
        <taxon>Tetrahymena</taxon>
    </lineage>
</organism>
<dbReference type="InterPro" id="IPR029052">
    <property type="entry name" value="Metallo-depent_PP-like"/>
</dbReference>
<evidence type="ECO:0000313" key="3">
    <source>
        <dbReference type="Proteomes" id="UP000009168"/>
    </source>
</evidence>
<dbReference type="KEGG" id="tet:TTHERM_01107320"/>
<dbReference type="Gene3D" id="2.120.10.80">
    <property type="entry name" value="Kelch-type beta propeller"/>
    <property type="match status" value="2"/>
</dbReference>
<protein>
    <submittedName>
        <fullName evidence="2">Serine/threonine-protein phosphatase</fullName>
    </submittedName>
</protein>
<keyword evidence="3" id="KW-1185">Reference proteome</keyword>
<dbReference type="Proteomes" id="UP000009168">
    <property type="component" value="Unassembled WGS sequence"/>
</dbReference>
<dbReference type="AlphaFoldDB" id="Q22BC4"/>
<dbReference type="InterPro" id="IPR004843">
    <property type="entry name" value="Calcineurin-like_PHP"/>
</dbReference>
<dbReference type="eggNOG" id="KOG0374">
    <property type="taxonomic scope" value="Eukaryota"/>
</dbReference>
<name>Q22BC4_TETTS</name>
<dbReference type="SMART" id="SM00156">
    <property type="entry name" value="PP2Ac"/>
    <property type="match status" value="1"/>
</dbReference>
<dbReference type="eggNOG" id="KOG0379">
    <property type="taxonomic scope" value="Eukaryota"/>
</dbReference>
<dbReference type="Pfam" id="PF00149">
    <property type="entry name" value="Metallophos"/>
    <property type="match status" value="1"/>
</dbReference>
<reference evidence="3" key="1">
    <citation type="journal article" date="2006" name="PLoS Biol.">
        <title>Macronuclear genome sequence of the ciliate Tetrahymena thermophila, a model eukaryote.</title>
        <authorList>
            <person name="Eisen J.A."/>
            <person name="Coyne R.S."/>
            <person name="Wu M."/>
            <person name="Wu D."/>
            <person name="Thiagarajan M."/>
            <person name="Wortman J.R."/>
            <person name="Badger J.H."/>
            <person name="Ren Q."/>
            <person name="Amedeo P."/>
            <person name="Jones K.M."/>
            <person name="Tallon L.J."/>
            <person name="Delcher A.L."/>
            <person name="Salzberg S.L."/>
            <person name="Silva J.C."/>
            <person name="Haas B.J."/>
            <person name="Majoros W.H."/>
            <person name="Farzad M."/>
            <person name="Carlton J.M."/>
            <person name="Smith R.K. Jr."/>
            <person name="Garg J."/>
            <person name="Pearlman R.E."/>
            <person name="Karrer K.M."/>
            <person name="Sun L."/>
            <person name="Manning G."/>
            <person name="Elde N.C."/>
            <person name="Turkewitz A.P."/>
            <person name="Asai D.J."/>
            <person name="Wilkes D.E."/>
            <person name="Wang Y."/>
            <person name="Cai H."/>
            <person name="Collins K."/>
            <person name="Stewart B.A."/>
            <person name="Lee S.R."/>
            <person name="Wilamowska K."/>
            <person name="Weinberg Z."/>
            <person name="Ruzzo W.L."/>
            <person name="Wloga D."/>
            <person name="Gaertig J."/>
            <person name="Frankel J."/>
            <person name="Tsao C.-C."/>
            <person name="Gorovsky M.A."/>
            <person name="Keeling P.J."/>
            <person name="Waller R.F."/>
            <person name="Patron N.J."/>
            <person name="Cherry J.M."/>
            <person name="Stover N.A."/>
            <person name="Krieger C.J."/>
            <person name="del Toro C."/>
            <person name="Ryder H.F."/>
            <person name="Williamson S.C."/>
            <person name="Barbeau R.A."/>
            <person name="Hamilton E.P."/>
            <person name="Orias E."/>
        </authorList>
    </citation>
    <scope>NUCLEOTIDE SEQUENCE [LARGE SCALE GENOMIC DNA]</scope>
    <source>
        <strain evidence="3">SB210</strain>
    </source>
</reference>
<dbReference type="STRING" id="312017.Q22BC4"/>
<accession>Q22BC4</accession>
<sequence>MTELSTQLMKIQGGGDTPAPRFGHTLTLISKSKAVLFGGAIGDSGKFIITNETYIFDYELKKWKKLECTGDIPSQRAAHASCQIDNMTMVIYGGAASGGGGLSNDELYLLDLKQYDSNDKSTQNGHYIKVPTSGPTPGKRYGHTMVYSKPHLIVFGGNTGTIPVNDVWVLNLEKGPYQWQKQCINAAEVPAVRVYHSASLCQTGSANGMMVVFGGRTQDQSPLNDTWGLRRHRNGMWDWVLAPYKQNSAILPVCRYQHRIEFIGPLMLVIGGRTSGGEEQGKCVEVYDTESSDWYRVNSFNRYRHSTVVIDSTMYIHGGFEPEFPNKPLDSMITIDLNQISYLFPKLGKHLGVKDFNNILGERNQIDKPASSPSNQLNQQQLQAQQQNSNMFNQQTFSKKQMQNQANLLQPQNQNTNNTKAYQQTLSNQMLDISIGGIQKVQLKQLNNAQRSYTPIKQQKNNKEIRLSNQVVIARTQDSENMNQYYNMNNYQQQQNFYGGIKKVNILDLQEESKKLIPQNQNDHSMMLVSPVDQNTTSLAEMFINSLMKKPEEWKHTELRLPFKKEFILRLCDEVQQIVLDQPSLLRLRIPLKIFGNIHGRFGDLLRFFGNFGFPVDEEGGDIEKFDYLFLGNYVDRGFNSLETVILLFALKLKYPDQIHLIRGAHEERRVNRLFGFGEECAVRLNEDINDPTSAYQRINRVFDSLPLGALIEEKIFCVHGGLGPHVTHVNEIVDIKRPVSPFSNPVVYDLLYSDYVENDPLPVSENKAKDYFSTGQTFKYSEAKVERFLEETGLNMIIRSKECVFDGFSRSQSGNVTTITSCSDYMGKYGNSACCIRIKKNFAIEPNIISRPQFRNGNWVGAENPVKTNLYFTEEEQKIRRRLASPLQKQY</sequence>
<gene>
    <name evidence="2" type="ORF">TTHERM_01107320</name>
</gene>
<dbReference type="HOGENOM" id="CLU_004962_7_1_1"/>
<dbReference type="InterPro" id="IPR006652">
    <property type="entry name" value="Kelch_1"/>
</dbReference>
<dbReference type="InParanoid" id="Q22BC4"/>